<reference evidence="3" key="1">
    <citation type="submission" date="2022-07" db="EMBL/GenBank/DDBJ databases">
        <title>Phylogenomic reconstructions and comparative analyses of Kickxellomycotina fungi.</title>
        <authorList>
            <person name="Reynolds N.K."/>
            <person name="Stajich J.E."/>
            <person name="Barry K."/>
            <person name="Grigoriev I.V."/>
            <person name="Crous P."/>
            <person name="Smith M.E."/>
        </authorList>
    </citation>
    <scope>NUCLEOTIDE SEQUENCE</scope>
    <source>
        <strain evidence="3">NBRC 32514</strain>
    </source>
</reference>
<dbReference type="GO" id="GO:0005634">
    <property type="term" value="C:nucleus"/>
    <property type="evidence" value="ECO:0007669"/>
    <property type="project" value="TreeGrafter"/>
</dbReference>
<feature type="domain" description="Serine hydrolase" evidence="2">
    <location>
        <begin position="9"/>
        <end position="219"/>
    </location>
</feature>
<gene>
    <name evidence="3" type="primary">OVCA2_1</name>
    <name evidence="3" type="ORF">LPJ53_002587</name>
</gene>
<dbReference type="SUPFAM" id="SSF53474">
    <property type="entry name" value="alpha/beta-Hydrolases"/>
    <property type="match status" value="1"/>
</dbReference>
<dbReference type="GO" id="GO:0016787">
    <property type="term" value="F:hydrolase activity"/>
    <property type="evidence" value="ECO:0007669"/>
    <property type="project" value="UniProtKB-KW"/>
</dbReference>
<dbReference type="Pfam" id="PF03959">
    <property type="entry name" value="FSH1"/>
    <property type="match status" value="1"/>
</dbReference>
<dbReference type="OrthoDB" id="2094269at2759"/>
<evidence type="ECO:0000259" key="2">
    <source>
        <dbReference type="Pfam" id="PF03959"/>
    </source>
</evidence>
<sequence length="240" mass="26674">MSESAATSSSKPKILCLHGFAESAEIFKIRSRNIRTLVGDHAEMVYVDGPLDVGNLRFTADEFVKPAQNPFTNLAWWWWKTTGKRSELRGLGDTLAKLADVLNTQGPFDGILGFSQGAALAILLAEMLQGGGTTAHDLLRFPEPVDHPQVKFVILAGAFGVEPEEYQGIYDTKLDVRSLHMTGEYDTVIESSRSRKMMDVFVDPVVFEFRGGHFIPQTPECLRVVRGFLLPFIPDLESEQ</sequence>
<keyword evidence="4" id="KW-1185">Reference proteome</keyword>
<dbReference type="Proteomes" id="UP001149813">
    <property type="component" value="Unassembled WGS sequence"/>
</dbReference>
<name>A0A9W7XXY2_9FUNG</name>
<keyword evidence="1" id="KW-0378">Hydrolase</keyword>
<evidence type="ECO:0000313" key="3">
    <source>
        <dbReference type="EMBL" id="KAJ1723061.1"/>
    </source>
</evidence>
<dbReference type="GO" id="GO:0005737">
    <property type="term" value="C:cytoplasm"/>
    <property type="evidence" value="ECO:0007669"/>
    <property type="project" value="TreeGrafter"/>
</dbReference>
<dbReference type="PANTHER" id="PTHR48070">
    <property type="entry name" value="ESTERASE OVCA2"/>
    <property type="match status" value="1"/>
</dbReference>
<dbReference type="Gene3D" id="3.40.50.1820">
    <property type="entry name" value="alpha/beta hydrolase"/>
    <property type="match status" value="1"/>
</dbReference>
<keyword evidence="3" id="KW-0808">Transferase</keyword>
<protein>
    <submittedName>
        <fullName evidence="3">Ovarian cancer-associated protein 2</fullName>
        <ecNumber evidence="3">2.5.1.108</ecNumber>
    </submittedName>
</protein>
<comment type="caution">
    <text evidence="3">The sequence shown here is derived from an EMBL/GenBank/DDBJ whole genome shotgun (WGS) entry which is preliminary data.</text>
</comment>
<evidence type="ECO:0000256" key="1">
    <source>
        <dbReference type="ARBA" id="ARBA00022801"/>
    </source>
</evidence>
<accession>A0A9W7XXY2</accession>
<dbReference type="EMBL" id="JANBOJ010000083">
    <property type="protein sequence ID" value="KAJ1723061.1"/>
    <property type="molecule type" value="Genomic_DNA"/>
</dbReference>
<evidence type="ECO:0000313" key="4">
    <source>
        <dbReference type="Proteomes" id="UP001149813"/>
    </source>
</evidence>
<proteinExistence type="predicted"/>
<organism evidence="3 4">
    <name type="scientific">Coemansia erecta</name>
    <dbReference type="NCBI Taxonomy" id="147472"/>
    <lineage>
        <taxon>Eukaryota</taxon>
        <taxon>Fungi</taxon>
        <taxon>Fungi incertae sedis</taxon>
        <taxon>Zoopagomycota</taxon>
        <taxon>Kickxellomycotina</taxon>
        <taxon>Kickxellomycetes</taxon>
        <taxon>Kickxellales</taxon>
        <taxon>Kickxellaceae</taxon>
        <taxon>Coemansia</taxon>
    </lineage>
</organism>
<dbReference type="EC" id="2.5.1.108" evidence="3"/>
<dbReference type="PANTHER" id="PTHR48070:SF6">
    <property type="entry name" value="ESTERASE OVCA2"/>
    <property type="match status" value="1"/>
</dbReference>
<dbReference type="InterPro" id="IPR029058">
    <property type="entry name" value="AB_hydrolase_fold"/>
</dbReference>
<dbReference type="InterPro" id="IPR050593">
    <property type="entry name" value="LovG"/>
</dbReference>
<dbReference type="GO" id="GO:0090560">
    <property type="term" value="F:2-(3-amino-3-carboxypropyl)histidine synthase activity"/>
    <property type="evidence" value="ECO:0007669"/>
    <property type="project" value="UniProtKB-EC"/>
</dbReference>
<dbReference type="InterPro" id="IPR005645">
    <property type="entry name" value="FSH-like_dom"/>
</dbReference>
<dbReference type="AlphaFoldDB" id="A0A9W7XXY2"/>